<evidence type="ECO:0000313" key="5">
    <source>
        <dbReference type="Proteomes" id="UP001352223"/>
    </source>
</evidence>
<dbReference type="InterPro" id="IPR036890">
    <property type="entry name" value="HATPase_C_sf"/>
</dbReference>
<proteinExistence type="predicted"/>
<dbReference type="PANTHER" id="PTHR35526:SF3">
    <property type="entry name" value="ANTI-SIGMA-F FACTOR RSBW"/>
    <property type="match status" value="1"/>
</dbReference>
<sequence>MAELRPDAIRRTDTLDHTPAAPSVPLARRRAARLVTGWGHPDLAGDVALVVSELMTNALLHGSVQDRLIRVRLYATDATLRVEVSDPRAERQPEVRGAPDDMDQFGRGLLLVGALADQWGWEPWSAGKTVWAQWGLDQDRARTCAGDGPTGTYRFRYTGDV</sequence>
<dbReference type="Proteomes" id="UP001352223">
    <property type="component" value="Unassembled WGS sequence"/>
</dbReference>
<dbReference type="RefSeq" id="WP_324769924.1">
    <property type="nucleotide sequence ID" value="NZ_BAAATS010000030.1"/>
</dbReference>
<dbReference type="Gene3D" id="3.30.565.10">
    <property type="entry name" value="Histidine kinase-like ATPase, C-terminal domain"/>
    <property type="match status" value="1"/>
</dbReference>
<evidence type="ECO:0000256" key="1">
    <source>
        <dbReference type="ARBA" id="ARBA00022527"/>
    </source>
</evidence>
<organism evidence="4 5">
    <name type="scientific">Streptomyces kunmingensis</name>
    <dbReference type="NCBI Taxonomy" id="68225"/>
    <lineage>
        <taxon>Bacteria</taxon>
        <taxon>Bacillati</taxon>
        <taxon>Actinomycetota</taxon>
        <taxon>Actinomycetes</taxon>
        <taxon>Kitasatosporales</taxon>
        <taxon>Streptomycetaceae</taxon>
        <taxon>Streptomyces</taxon>
    </lineage>
</organism>
<feature type="compositionally biased region" description="Basic and acidic residues" evidence="2">
    <location>
        <begin position="1"/>
        <end position="16"/>
    </location>
</feature>
<evidence type="ECO:0000256" key="2">
    <source>
        <dbReference type="SAM" id="MobiDB-lite"/>
    </source>
</evidence>
<dbReference type="SUPFAM" id="SSF55874">
    <property type="entry name" value="ATPase domain of HSP90 chaperone/DNA topoisomerase II/histidine kinase"/>
    <property type="match status" value="1"/>
</dbReference>
<keyword evidence="1" id="KW-0723">Serine/threonine-protein kinase</keyword>
<name>A0ABU6CCG7_9ACTN</name>
<protein>
    <submittedName>
        <fullName evidence="4">ATP-binding protein</fullName>
    </submittedName>
</protein>
<gene>
    <name evidence="4" type="ORF">OKJ48_19430</name>
</gene>
<dbReference type="InterPro" id="IPR003594">
    <property type="entry name" value="HATPase_dom"/>
</dbReference>
<dbReference type="CDD" id="cd16936">
    <property type="entry name" value="HATPase_RsbW-like"/>
    <property type="match status" value="1"/>
</dbReference>
<feature type="domain" description="Histidine kinase/HSP90-like ATPase" evidence="3">
    <location>
        <begin position="23"/>
        <end position="134"/>
    </location>
</feature>
<evidence type="ECO:0000259" key="3">
    <source>
        <dbReference type="Pfam" id="PF13581"/>
    </source>
</evidence>
<dbReference type="Pfam" id="PF13581">
    <property type="entry name" value="HATPase_c_2"/>
    <property type="match status" value="1"/>
</dbReference>
<feature type="region of interest" description="Disordered" evidence="2">
    <location>
        <begin position="1"/>
        <end position="22"/>
    </location>
</feature>
<keyword evidence="4" id="KW-0547">Nucleotide-binding</keyword>
<dbReference type="InterPro" id="IPR050267">
    <property type="entry name" value="Anti-sigma-factor_SerPK"/>
</dbReference>
<dbReference type="PANTHER" id="PTHR35526">
    <property type="entry name" value="ANTI-SIGMA-F FACTOR RSBW-RELATED"/>
    <property type="match status" value="1"/>
</dbReference>
<keyword evidence="5" id="KW-1185">Reference proteome</keyword>
<accession>A0ABU6CCG7</accession>
<dbReference type="GO" id="GO:0005524">
    <property type="term" value="F:ATP binding"/>
    <property type="evidence" value="ECO:0007669"/>
    <property type="project" value="UniProtKB-KW"/>
</dbReference>
<comment type="caution">
    <text evidence="4">The sequence shown here is derived from an EMBL/GenBank/DDBJ whole genome shotgun (WGS) entry which is preliminary data.</text>
</comment>
<evidence type="ECO:0000313" key="4">
    <source>
        <dbReference type="EMBL" id="MEB3962407.1"/>
    </source>
</evidence>
<reference evidence="4 5" key="1">
    <citation type="submission" date="2022-10" db="EMBL/GenBank/DDBJ databases">
        <authorList>
            <person name="Xie J."/>
            <person name="Shen N."/>
        </authorList>
    </citation>
    <scope>NUCLEOTIDE SEQUENCE [LARGE SCALE GENOMIC DNA]</scope>
    <source>
        <strain evidence="4 5">DSM 41681</strain>
    </source>
</reference>
<keyword evidence="4" id="KW-0067">ATP-binding</keyword>
<keyword evidence="1" id="KW-0808">Transferase</keyword>
<keyword evidence="1" id="KW-0418">Kinase</keyword>
<dbReference type="EMBL" id="JAOZYB010000146">
    <property type="protein sequence ID" value="MEB3962407.1"/>
    <property type="molecule type" value="Genomic_DNA"/>
</dbReference>